<keyword evidence="6" id="KW-1015">Disulfide bond</keyword>
<sequence>MGCATSLVKYLVFLFNFVFVLAGIAFIVVGVLVKLDVNDFQKILEGIDIPFGVAPILMIVVGCIVFIIAFFGCCGAIKESTCLLTTYAVILLIILIAQIAVGIYAFIQTKGSTFTEGDLEKAFSKLISEYNDKAVKEAVDLTHTELQCCGAKGKSDWGGNIPASCCEGSTGESCPAEKAYNIGCGEKLYNFLKKSFNVIGIVIIVIAAVELFGAIMALCLSSSIKNNERRGHYA</sequence>
<keyword evidence="9" id="KW-1185">Reference proteome</keyword>
<evidence type="ECO:0000256" key="1">
    <source>
        <dbReference type="ARBA" id="ARBA00004141"/>
    </source>
</evidence>
<dbReference type="PANTHER" id="PTHR19282:SF456">
    <property type="entry name" value="CD63 MOLECULE"/>
    <property type="match status" value="1"/>
</dbReference>
<dbReference type="InterPro" id="IPR018499">
    <property type="entry name" value="Tetraspanin/Peripherin"/>
</dbReference>
<proteinExistence type="inferred from homology"/>
<feature type="transmembrane region" description="Helical" evidence="7">
    <location>
        <begin position="198"/>
        <end position="220"/>
    </location>
</feature>
<dbReference type="InterPro" id="IPR000301">
    <property type="entry name" value="Tetraspanin_animals"/>
</dbReference>
<protein>
    <recommendedName>
        <fullName evidence="7">Tetraspanin</fullName>
    </recommendedName>
</protein>
<evidence type="ECO:0000256" key="5">
    <source>
        <dbReference type="ARBA" id="ARBA00023136"/>
    </source>
</evidence>
<dbReference type="InterPro" id="IPR018503">
    <property type="entry name" value="Tetraspanin_CS"/>
</dbReference>
<dbReference type="PROSITE" id="PS00421">
    <property type="entry name" value="TM4_1"/>
    <property type="match status" value="1"/>
</dbReference>
<feature type="transmembrane region" description="Helical" evidence="7">
    <location>
        <begin position="12"/>
        <end position="33"/>
    </location>
</feature>
<keyword evidence="5 7" id="KW-0472">Membrane</keyword>
<dbReference type="PANTHER" id="PTHR19282">
    <property type="entry name" value="TETRASPANIN"/>
    <property type="match status" value="1"/>
</dbReference>
<feature type="disulfide bond" evidence="6">
    <location>
        <begin position="149"/>
        <end position="165"/>
    </location>
</feature>
<comment type="caution">
    <text evidence="8">The sequence shown here is derived from an EMBL/GenBank/DDBJ whole genome shotgun (WGS) entry which is preliminary data.</text>
</comment>
<accession>A0AAN7VGG7</accession>
<organism evidence="8 9">
    <name type="scientific">Pyrocoelia pectoralis</name>
    <dbReference type="NCBI Taxonomy" id="417401"/>
    <lineage>
        <taxon>Eukaryota</taxon>
        <taxon>Metazoa</taxon>
        <taxon>Ecdysozoa</taxon>
        <taxon>Arthropoda</taxon>
        <taxon>Hexapoda</taxon>
        <taxon>Insecta</taxon>
        <taxon>Pterygota</taxon>
        <taxon>Neoptera</taxon>
        <taxon>Endopterygota</taxon>
        <taxon>Coleoptera</taxon>
        <taxon>Polyphaga</taxon>
        <taxon>Elateriformia</taxon>
        <taxon>Elateroidea</taxon>
        <taxon>Lampyridae</taxon>
        <taxon>Lampyrinae</taxon>
        <taxon>Pyrocoelia</taxon>
    </lineage>
</organism>
<evidence type="ECO:0000256" key="2">
    <source>
        <dbReference type="ARBA" id="ARBA00006840"/>
    </source>
</evidence>
<dbReference type="PRINTS" id="PR00259">
    <property type="entry name" value="TMFOUR"/>
</dbReference>
<dbReference type="InterPro" id="IPR008952">
    <property type="entry name" value="Tetraspanin_EC2_sf"/>
</dbReference>
<dbReference type="Gene3D" id="1.10.1450.10">
    <property type="entry name" value="Tetraspanin"/>
    <property type="match status" value="1"/>
</dbReference>
<evidence type="ECO:0000313" key="8">
    <source>
        <dbReference type="EMBL" id="KAK5644701.1"/>
    </source>
</evidence>
<dbReference type="AlphaFoldDB" id="A0AAN7VGG7"/>
<keyword evidence="3 7" id="KW-0812">Transmembrane</keyword>
<dbReference type="Pfam" id="PF00335">
    <property type="entry name" value="Tetraspanin"/>
    <property type="match status" value="1"/>
</dbReference>
<dbReference type="GO" id="GO:0005886">
    <property type="term" value="C:plasma membrane"/>
    <property type="evidence" value="ECO:0007669"/>
    <property type="project" value="TreeGrafter"/>
</dbReference>
<evidence type="ECO:0000313" key="9">
    <source>
        <dbReference type="Proteomes" id="UP001329430"/>
    </source>
</evidence>
<dbReference type="PIRSF" id="PIRSF002419">
    <property type="entry name" value="Tetraspanin"/>
    <property type="match status" value="1"/>
</dbReference>
<dbReference type="SUPFAM" id="SSF48652">
    <property type="entry name" value="Tetraspanin"/>
    <property type="match status" value="1"/>
</dbReference>
<reference evidence="8 9" key="1">
    <citation type="journal article" date="2024" name="Insects">
        <title>An Improved Chromosome-Level Genome Assembly of the Firefly Pyrocoelia pectoralis.</title>
        <authorList>
            <person name="Fu X."/>
            <person name="Meyer-Rochow V.B."/>
            <person name="Ballantyne L."/>
            <person name="Zhu X."/>
        </authorList>
    </citation>
    <scope>NUCLEOTIDE SEQUENCE [LARGE SCALE GENOMIC DNA]</scope>
    <source>
        <strain evidence="8">XCY_ONT2</strain>
    </source>
</reference>
<dbReference type="EMBL" id="JAVRBK010000004">
    <property type="protein sequence ID" value="KAK5644701.1"/>
    <property type="molecule type" value="Genomic_DNA"/>
</dbReference>
<dbReference type="Proteomes" id="UP001329430">
    <property type="component" value="Chromosome 4"/>
</dbReference>
<feature type="disulfide bond" evidence="6">
    <location>
        <begin position="148"/>
        <end position="184"/>
    </location>
</feature>
<evidence type="ECO:0000256" key="6">
    <source>
        <dbReference type="PIRSR" id="PIRSR002419-1"/>
    </source>
</evidence>
<comment type="similarity">
    <text evidence="2 7">Belongs to the tetraspanin (TM4SF) family.</text>
</comment>
<keyword evidence="4 7" id="KW-1133">Transmembrane helix</keyword>
<evidence type="ECO:0000256" key="3">
    <source>
        <dbReference type="ARBA" id="ARBA00022692"/>
    </source>
</evidence>
<comment type="subcellular location">
    <subcellularLocation>
        <location evidence="1 7">Membrane</location>
        <topology evidence="1 7">Multi-pass membrane protein</topology>
    </subcellularLocation>
</comment>
<feature type="transmembrane region" description="Helical" evidence="7">
    <location>
        <begin position="53"/>
        <end position="77"/>
    </location>
</feature>
<evidence type="ECO:0000256" key="7">
    <source>
        <dbReference type="RuleBase" id="RU361218"/>
    </source>
</evidence>
<evidence type="ECO:0000256" key="4">
    <source>
        <dbReference type="ARBA" id="ARBA00022989"/>
    </source>
</evidence>
<name>A0AAN7VGG7_9COLE</name>
<feature type="transmembrane region" description="Helical" evidence="7">
    <location>
        <begin position="84"/>
        <end position="107"/>
    </location>
</feature>
<gene>
    <name evidence="8" type="ORF">RI129_006001</name>
</gene>
<dbReference type="CDD" id="cd03127">
    <property type="entry name" value="tetraspanin_LEL"/>
    <property type="match status" value="1"/>
</dbReference>